<comment type="caution">
    <text evidence="1">The sequence shown here is derived from an EMBL/GenBank/DDBJ whole genome shotgun (WGS) entry which is preliminary data.</text>
</comment>
<organism evidence="1">
    <name type="scientific">Brassica cretica</name>
    <name type="common">Mustard</name>
    <dbReference type="NCBI Taxonomy" id="69181"/>
    <lineage>
        <taxon>Eukaryota</taxon>
        <taxon>Viridiplantae</taxon>
        <taxon>Streptophyta</taxon>
        <taxon>Embryophyta</taxon>
        <taxon>Tracheophyta</taxon>
        <taxon>Spermatophyta</taxon>
        <taxon>Magnoliopsida</taxon>
        <taxon>eudicotyledons</taxon>
        <taxon>Gunneridae</taxon>
        <taxon>Pentapetalae</taxon>
        <taxon>rosids</taxon>
        <taxon>malvids</taxon>
        <taxon>Brassicales</taxon>
        <taxon>Brassicaceae</taxon>
        <taxon>Brassiceae</taxon>
        <taxon>Brassica</taxon>
    </lineage>
</organism>
<accession>A0A8S9FCJ0</accession>
<name>A0A8S9FCJ0_BRACR</name>
<evidence type="ECO:0000313" key="1">
    <source>
        <dbReference type="EMBL" id="KAF2531170.1"/>
    </source>
</evidence>
<gene>
    <name evidence="1" type="ORF">F2Q70_00031742</name>
</gene>
<protein>
    <submittedName>
        <fullName evidence="1">Uncharacterized protein</fullName>
    </submittedName>
</protein>
<reference evidence="1" key="1">
    <citation type="submission" date="2019-12" db="EMBL/GenBank/DDBJ databases">
        <title>Genome sequencing and annotation of Brassica cretica.</title>
        <authorList>
            <person name="Studholme D.J."/>
            <person name="Sarris P.F."/>
        </authorList>
    </citation>
    <scope>NUCLEOTIDE SEQUENCE</scope>
    <source>
        <strain evidence="1">PFS-102/07</strain>
        <tissue evidence="1">Leaf</tissue>
    </source>
</reference>
<dbReference type="AlphaFoldDB" id="A0A8S9FCJ0"/>
<sequence length="58" mass="6802">MNLNKQTSAVSEQQQAFKSASKMNEYAIVEIYRRASAGYFGRRRDRLTDREWDNDINA</sequence>
<dbReference type="EMBL" id="QGKY02002305">
    <property type="protein sequence ID" value="KAF2531170.1"/>
    <property type="molecule type" value="Genomic_DNA"/>
</dbReference>
<proteinExistence type="predicted"/>